<organism evidence="1 2">
    <name type="scientific">Flexibacter flexilis DSM 6793</name>
    <dbReference type="NCBI Taxonomy" id="927664"/>
    <lineage>
        <taxon>Bacteria</taxon>
        <taxon>Pseudomonadati</taxon>
        <taxon>Bacteroidota</taxon>
        <taxon>Cytophagia</taxon>
        <taxon>Cytophagales</taxon>
        <taxon>Flexibacteraceae</taxon>
        <taxon>Flexibacter</taxon>
    </lineage>
</organism>
<dbReference type="EMBL" id="FOLE01000013">
    <property type="protein sequence ID" value="SFC93588.1"/>
    <property type="molecule type" value="Genomic_DNA"/>
</dbReference>
<dbReference type="RefSeq" id="WP_091516243.1">
    <property type="nucleotide sequence ID" value="NZ_FOLE01000013.1"/>
</dbReference>
<dbReference type="Proteomes" id="UP000199514">
    <property type="component" value="Unassembled WGS sequence"/>
</dbReference>
<keyword evidence="2" id="KW-1185">Reference proteome</keyword>
<dbReference type="AlphaFoldDB" id="A0A1I1NDP8"/>
<name>A0A1I1NDP8_9BACT</name>
<reference evidence="1 2" key="1">
    <citation type="submission" date="2016-10" db="EMBL/GenBank/DDBJ databases">
        <authorList>
            <person name="de Groot N.N."/>
        </authorList>
    </citation>
    <scope>NUCLEOTIDE SEQUENCE [LARGE SCALE GENOMIC DNA]</scope>
    <source>
        <strain evidence="1 2">DSM 6793</strain>
    </source>
</reference>
<evidence type="ECO:0000313" key="2">
    <source>
        <dbReference type="Proteomes" id="UP000199514"/>
    </source>
</evidence>
<gene>
    <name evidence="1" type="ORF">SAMN05421780_11327</name>
</gene>
<evidence type="ECO:0000313" key="1">
    <source>
        <dbReference type="EMBL" id="SFC93588.1"/>
    </source>
</evidence>
<dbReference type="OrthoDB" id="711175at2"/>
<evidence type="ECO:0008006" key="3">
    <source>
        <dbReference type="Google" id="ProtNLM"/>
    </source>
</evidence>
<accession>A0A1I1NDP8</accession>
<sequence length="368" mass="43338">MKPSIVHELYFKLNCLRSFHGASQEFSKKLGLRIQDKAFAKGWFTHLLNDKSFFEGHRSIYLPEALSLADELLAKYRKKTEDEAIISFKVSDLQETITHLDQEFEKGNVDYSLWYYDMLTQKIRSPQVLARNPEVYRNLHFSIAKCLMQRGEAYRDFKPLESINYVLEINQYLPPNPLLYMRMLNLKGHIHRQHSPIKIAIDYYDTLSKEANFFSLGTQKSYWNALLEHQLAITLAHNKSYLKQKDISLKALELLSKSNQYFDDNTDEKWSLFTRIREAEIQLLVGNKDKGGAFLDMLEHRPDLLMRLPLSHQSIYLRANTLRYAVTENKENALKYLSSVQEFNQKHQYLGQLNLIEKYKNELLNQLK</sequence>
<protein>
    <recommendedName>
        <fullName evidence="3">Tetratricopeptide repeat-containing protein</fullName>
    </recommendedName>
</protein>
<proteinExistence type="predicted"/>